<evidence type="ECO:0000259" key="3">
    <source>
        <dbReference type="Pfam" id="PF07687"/>
    </source>
</evidence>
<evidence type="ECO:0000256" key="1">
    <source>
        <dbReference type="ARBA" id="ARBA00006153"/>
    </source>
</evidence>
<dbReference type="SUPFAM" id="SSF53187">
    <property type="entry name" value="Zn-dependent exopeptidases"/>
    <property type="match status" value="1"/>
</dbReference>
<dbReference type="RefSeq" id="WP_229719499.1">
    <property type="nucleotide sequence ID" value="NZ_BMCH01000001.1"/>
</dbReference>
<dbReference type="PANTHER" id="PTHR32494:SF5">
    <property type="entry name" value="ALLANTOATE AMIDOHYDROLASE"/>
    <property type="match status" value="1"/>
</dbReference>
<dbReference type="InterPro" id="IPR036264">
    <property type="entry name" value="Bact_exopeptidase_dim_dom"/>
</dbReference>
<reference evidence="5" key="1">
    <citation type="journal article" date="2019" name="Int. J. Syst. Evol. Microbiol.">
        <title>The Global Catalogue of Microorganisms (GCM) 10K type strain sequencing project: providing services to taxonomists for standard genome sequencing and annotation.</title>
        <authorList>
            <consortium name="The Broad Institute Genomics Platform"/>
            <consortium name="The Broad Institute Genome Sequencing Center for Infectious Disease"/>
            <person name="Wu L."/>
            <person name="Ma J."/>
        </authorList>
    </citation>
    <scope>NUCLEOTIDE SEQUENCE [LARGE SCALE GENOMIC DNA]</scope>
    <source>
        <strain evidence="5">CCM 7132</strain>
    </source>
</reference>
<dbReference type="NCBIfam" id="NF006769">
    <property type="entry name" value="PRK09290.1-3"/>
    <property type="match status" value="1"/>
</dbReference>
<dbReference type="PIRSF" id="PIRSF001235">
    <property type="entry name" value="Amidase_carbamoylase"/>
    <property type="match status" value="1"/>
</dbReference>
<organism evidence="4 5">
    <name type="scientific">Asaia siamensis</name>
    <dbReference type="NCBI Taxonomy" id="110479"/>
    <lineage>
        <taxon>Bacteria</taxon>
        <taxon>Pseudomonadati</taxon>
        <taxon>Pseudomonadota</taxon>
        <taxon>Alphaproteobacteria</taxon>
        <taxon>Acetobacterales</taxon>
        <taxon>Acetobacteraceae</taxon>
        <taxon>Asaia</taxon>
    </lineage>
</organism>
<keyword evidence="2 4" id="KW-0378">Hydrolase</keyword>
<evidence type="ECO:0000313" key="5">
    <source>
        <dbReference type="Proteomes" id="UP000637769"/>
    </source>
</evidence>
<evidence type="ECO:0000313" key="4">
    <source>
        <dbReference type="EMBL" id="GGC23471.1"/>
    </source>
</evidence>
<comment type="caution">
    <text evidence="4">The sequence shown here is derived from an EMBL/GenBank/DDBJ whole genome shotgun (WGS) entry which is preliminary data.</text>
</comment>
<protein>
    <submittedName>
        <fullName evidence="4">Zn-dependent hydrolase</fullName>
    </submittedName>
</protein>
<name>A0ABQ1LI24_9PROT</name>
<dbReference type="SUPFAM" id="SSF55031">
    <property type="entry name" value="Bacterial exopeptidase dimerisation domain"/>
    <property type="match status" value="1"/>
</dbReference>
<dbReference type="NCBIfam" id="TIGR01879">
    <property type="entry name" value="hydantase"/>
    <property type="match status" value="1"/>
</dbReference>
<dbReference type="Pfam" id="PF07687">
    <property type="entry name" value="M20_dimer"/>
    <property type="match status" value="1"/>
</dbReference>
<dbReference type="GO" id="GO:0016787">
    <property type="term" value="F:hydrolase activity"/>
    <property type="evidence" value="ECO:0007669"/>
    <property type="project" value="UniProtKB-KW"/>
</dbReference>
<dbReference type="CDD" id="cd03884">
    <property type="entry name" value="M20_bAS"/>
    <property type="match status" value="1"/>
</dbReference>
<keyword evidence="5" id="KW-1185">Reference proteome</keyword>
<dbReference type="InterPro" id="IPR010158">
    <property type="entry name" value="Amidase_Cbmase"/>
</dbReference>
<feature type="domain" description="Peptidase M20 dimerisation" evidence="3">
    <location>
        <begin position="217"/>
        <end position="319"/>
    </location>
</feature>
<gene>
    <name evidence="4" type="primary">amaB</name>
    <name evidence="4" type="ORF">GCM10007207_05920</name>
</gene>
<dbReference type="Pfam" id="PF01546">
    <property type="entry name" value="Peptidase_M20"/>
    <property type="match status" value="1"/>
</dbReference>
<dbReference type="Gene3D" id="3.30.70.360">
    <property type="match status" value="1"/>
</dbReference>
<comment type="similarity">
    <text evidence="1">Belongs to the peptidase M20 family.</text>
</comment>
<accession>A0ABQ1LI24</accession>
<sequence>MTDQNHTLMGNSAIDSDALWHDIMETAQFGATEKGGLCRLALSAEDRQVRNWFTQTAEALGATVTSDDMGNQFARFEGTEPGLAPIAIGSHLDTQPTGGKYDGIIGVLGGIAVLRTLKESGRRLRHPVEIVNWTNEEGARFAPAMLSSGVFAKIFTPDFAKSRVDAQGKRFDTALASIEAAGDEPCGEHPLAAYLELHIEQGPVLEAEHCTIGVVTGVQGMRWYEVTVTGRDSHAGTTPMTMRADALQAASRLMASVQEIALNRPPHAVGTVGMVTVKPNSRNTIPGEVIFSVDLRDPNDDVVIAMENSFRDRAGALSREYGVSIGIREIWDSPAVHFDQRLIDAVSFAARAQHLPSREITSGAGHDAAYLARIVPTTMIFVPCAGGISHNESESATREDIAAGANVLLQTLFIADRQLDPGSPSGS</sequence>
<proteinExistence type="inferred from homology"/>
<evidence type="ECO:0000256" key="2">
    <source>
        <dbReference type="ARBA" id="ARBA00022801"/>
    </source>
</evidence>
<dbReference type="Gene3D" id="3.40.630.10">
    <property type="entry name" value="Zn peptidases"/>
    <property type="match status" value="1"/>
</dbReference>
<dbReference type="NCBIfam" id="NF006771">
    <property type="entry name" value="PRK09290.1-5"/>
    <property type="match status" value="1"/>
</dbReference>
<dbReference type="EMBL" id="BMCH01000001">
    <property type="protein sequence ID" value="GGC23471.1"/>
    <property type="molecule type" value="Genomic_DNA"/>
</dbReference>
<dbReference type="PANTHER" id="PTHR32494">
    <property type="entry name" value="ALLANTOATE DEIMINASE-RELATED"/>
    <property type="match status" value="1"/>
</dbReference>
<dbReference type="InterPro" id="IPR011650">
    <property type="entry name" value="Peptidase_M20_dimer"/>
</dbReference>
<dbReference type="InterPro" id="IPR002933">
    <property type="entry name" value="Peptidase_M20"/>
</dbReference>
<dbReference type="Proteomes" id="UP000637769">
    <property type="component" value="Unassembled WGS sequence"/>
</dbReference>